<feature type="compositionally biased region" description="Basic and acidic residues" evidence="1">
    <location>
        <begin position="30"/>
        <end position="43"/>
    </location>
</feature>
<name>A0AAW1KF32_POPJA</name>
<evidence type="ECO:0000313" key="3">
    <source>
        <dbReference type="Proteomes" id="UP001458880"/>
    </source>
</evidence>
<reference evidence="2 3" key="1">
    <citation type="journal article" date="2024" name="BMC Genomics">
        <title>De novo assembly and annotation of Popillia japonica's genome with initial clues to its potential as an invasive pest.</title>
        <authorList>
            <person name="Cucini C."/>
            <person name="Boschi S."/>
            <person name="Funari R."/>
            <person name="Cardaioli E."/>
            <person name="Iannotti N."/>
            <person name="Marturano G."/>
            <person name="Paoli F."/>
            <person name="Bruttini M."/>
            <person name="Carapelli A."/>
            <person name="Frati F."/>
            <person name="Nardi F."/>
        </authorList>
    </citation>
    <scope>NUCLEOTIDE SEQUENCE [LARGE SCALE GENOMIC DNA]</scope>
    <source>
        <strain evidence="2">DMR45628</strain>
    </source>
</reference>
<feature type="compositionally biased region" description="Basic and acidic residues" evidence="1">
    <location>
        <begin position="62"/>
        <end position="78"/>
    </location>
</feature>
<feature type="compositionally biased region" description="Basic and acidic residues" evidence="1">
    <location>
        <begin position="1"/>
        <end position="11"/>
    </location>
</feature>
<comment type="caution">
    <text evidence="2">The sequence shown here is derived from an EMBL/GenBank/DDBJ whole genome shotgun (WGS) entry which is preliminary data.</text>
</comment>
<feature type="region of interest" description="Disordered" evidence="1">
    <location>
        <begin position="1"/>
        <end position="78"/>
    </location>
</feature>
<dbReference type="EMBL" id="JASPKY010000236">
    <property type="protein sequence ID" value="KAK9717773.1"/>
    <property type="molecule type" value="Genomic_DNA"/>
</dbReference>
<keyword evidence="3" id="KW-1185">Reference proteome</keyword>
<accession>A0AAW1KF32</accession>
<feature type="compositionally biased region" description="Polar residues" evidence="1">
    <location>
        <begin position="17"/>
        <end position="27"/>
    </location>
</feature>
<sequence length="78" mass="8639">MKVRESRDKSAADLIIESTSTTPTRGQLTMEKKMSSKGRDKSAADLIIESTSTTPTRGQLTMEKKMSSKEEQKAMTLN</sequence>
<protein>
    <submittedName>
        <fullName evidence="2">Uncharacterized protein</fullName>
    </submittedName>
</protein>
<dbReference type="AlphaFoldDB" id="A0AAW1KF32"/>
<gene>
    <name evidence="2" type="ORF">QE152_g23571</name>
</gene>
<organism evidence="2 3">
    <name type="scientific">Popillia japonica</name>
    <name type="common">Japanese beetle</name>
    <dbReference type="NCBI Taxonomy" id="7064"/>
    <lineage>
        <taxon>Eukaryota</taxon>
        <taxon>Metazoa</taxon>
        <taxon>Ecdysozoa</taxon>
        <taxon>Arthropoda</taxon>
        <taxon>Hexapoda</taxon>
        <taxon>Insecta</taxon>
        <taxon>Pterygota</taxon>
        <taxon>Neoptera</taxon>
        <taxon>Endopterygota</taxon>
        <taxon>Coleoptera</taxon>
        <taxon>Polyphaga</taxon>
        <taxon>Scarabaeiformia</taxon>
        <taxon>Scarabaeidae</taxon>
        <taxon>Rutelinae</taxon>
        <taxon>Popillia</taxon>
    </lineage>
</organism>
<evidence type="ECO:0000256" key="1">
    <source>
        <dbReference type="SAM" id="MobiDB-lite"/>
    </source>
</evidence>
<dbReference type="Proteomes" id="UP001458880">
    <property type="component" value="Unassembled WGS sequence"/>
</dbReference>
<evidence type="ECO:0000313" key="2">
    <source>
        <dbReference type="EMBL" id="KAK9717773.1"/>
    </source>
</evidence>
<proteinExistence type="predicted"/>
<feature type="compositionally biased region" description="Polar residues" evidence="1">
    <location>
        <begin position="49"/>
        <end position="59"/>
    </location>
</feature>